<dbReference type="Pfam" id="PF07591">
    <property type="entry name" value="PT-HINT"/>
    <property type="match status" value="1"/>
</dbReference>
<accession>A0A4R9JPA4</accession>
<dbReference type="InterPro" id="IPR003586">
    <property type="entry name" value="Hint_dom_C"/>
</dbReference>
<dbReference type="InterPro" id="IPR030934">
    <property type="entry name" value="Intein_C"/>
</dbReference>
<organism evidence="2 3">
    <name type="scientific">Leptospira kemamanensis</name>
    <dbReference type="NCBI Taxonomy" id="2484942"/>
    <lineage>
        <taxon>Bacteria</taxon>
        <taxon>Pseudomonadati</taxon>
        <taxon>Spirochaetota</taxon>
        <taxon>Spirochaetia</taxon>
        <taxon>Leptospirales</taxon>
        <taxon>Leptospiraceae</taxon>
        <taxon>Leptospira</taxon>
    </lineage>
</organism>
<name>A0A4R9JPA4_9LEPT</name>
<keyword evidence="3" id="KW-1185">Reference proteome</keyword>
<dbReference type="AlphaFoldDB" id="A0A4R9JPA4"/>
<evidence type="ECO:0000313" key="2">
    <source>
        <dbReference type="EMBL" id="TGL49917.1"/>
    </source>
</evidence>
<dbReference type="SUPFAM" id="SSF51294">
    <property type="entry name" value="Hedgehog/intein (Hint) domain"/>
    <property type="match status" value="1"/>
</dbReference>
<proteinExistence type="predicted"/>
<dbReference type="EMBL" id="RQGG01000037">
    <property type="protein sequence ID" value="TGL49917.1"/>
    <property type="molecule type" value="Genomic_DNA"/>
</dbReference>
<dbReference type="Gene3D" id="2.170.16.10">
    <property type="entry name" value="Hedgehog/Intein (Hint) domain"/>
    <property type="match status" value="1"/>
</dbReference>
<feature type="domain" description="Hint" evidence="1">
    <location>
        <begin position="75"/>
        <end position="120"/>
    </location>
</feature>
<dbReference type="CDD" id="cd00081">
    <property type="entry name" value="Hint"/>
    <property type="match status" value="1"/>
</dbReference>
<dbReference type="SMART" id="SM00305">
    <property type="entry name" value="HintC"/>
    <property type="match status" value="1"/>
</dbReference>
<dbReference type="InterPro" id="IPR036844">
    <property type="entry name" value="Hint_dom_sf"/>
</dbReference>
<dbReference type="OrthoDB" id="346148at2"/>
<gene>
    <name evidence="2" type="ORF">EHQ59_14105</name>
</gene>
<protein>
    <recommendedName>
        <fullName evidence="1">Hint domain-containing protein</fullName>
    </recommendedName>
</protein>
<dbReference type="NCBIfam" id="TIGR01443">
    <property type="entry name" value="intein_Cterm"/>
    <property type="match status" value="1"/>
</dbReference>
<dbReference type="Proteomes" id="UP000297609">
    <property type="component" value="Unassembled WGS sequence"/>
</dbReference>
<evidence type="ECO:0000313" key="3">
    <source>
        <dbReference type="Proteomes" id="UP000297609"/>
    </source>
</evidence>
<sequence length="264" mass="30644">MRGNRRSFLPQGVDYFHPPNGCNLQSILCRRNCTRNHPFRVKKQDATGETFTIENTTWVEAKDLHPGDVALGANGQELVVTDITIDERAETVYNFEVDEYHTYFVGEVGVWVHNADYLEKIKNFVNKGEYESDEILRLNELQKERKERREKALAIRKKIDIQENGFFSLNMMSKFSEFSFESFDKNAPQIFKKLDKAFGYELENGVMSSPKGELEEFGQYIDKNGHEHINTKNMDKPLTYYLDNGSILTIKPGVEDIVLVQRKR</sequence>
<reference evidence="2" key="1">
    <citation type="journal article" date="2019" name="PLoS Negl. Trop. Dis.">
        <title>Revisiting the worldwide diversity of Leptospira species in the environment.</title>
        <authorList>
            <person name="Vincent A.T."/>
            <person name="Schiettekatte O."/>
            <person name="Bourhy P."/>
            <person name="Veyrier F.J."/>
            <person name="Picardeau M."/>
        </authorList>
    </citation>
    <scope>NUCLEOTIDE SEQUENCE [LARGE SCALE GENOMIC DNA]</scope>
    <source>
        <strain evidence="2">201702454</strain>
    </source>
</reference>
<comment type="caution">
    <text evidence="2">The sequence shown here is derived from an EMBL/GenBank/DDBJ whole genome shotgun (WGS) entry which is preliminary data.</text>
</comment>
<evidence type="ECO:0000259" key="1">
    <source>
        <dbReference type="SMART" id="SM00305"/>
    </source>
</evidence>